<evidence type="ECO:0000313" key="3">
    <source>
        <dbReference type="EMBL" id="RFU64914.1"/>
    </source>
</evidence>
<dbReference type="Pfam" id="PF01740">
    <property type="entry name" value="STAS"/>
    <property type="match status" value="1"/>
</dbReference>
<keyword evidence="4" id="KW-1185">Reference proteome</keyword>
<dbReference type="InterPro" id="IPR036513">
    <property type="entry name" value="STAS_dom_sf"/>
</dbReference>
<accession>A0A372LFX6</accession>
<feature type="domain" description="STAS" evidence="2">
    <location>
        <begin position="161"/>
        <end position="272"/>
    </location>
</feature>
<dbReference type="AlphaFoldDB" id="A0A372LFX6"/>
<dbReference type="RefSeq" id="WP_117321090.1">
    <property type="nucleotide sequence ID" value="NZ_QVTD01000003.1"/>
</dbReference>
<dbReference type="PANTHER" id="PTHR33745">
    <property type="entry name" value="RSBT ANTAGONIST PROTEIN RSBS-RELATED"/>
    <property type="match status" value="1"/>
</dbReference>
<sequence length="275" mass="31153">METKTVKKELIDITKKVMEKKEELAQQRQDAVTDDRSEKTINALTSWRENLIEIYAQSISEDLEITYGHLKKWGDHIVNLLVNLQLPLDVAIEEIRFYRDTIGQIIKEEANAYQFTIDEFYEVLSRFDSVVDRAVHWLSLSYLRSHTAQMLAAEDTLRELTIPVVRVTEQIGVLPIVGDIDTKRAQQLMDTALAQGTLLNLSYLIIDLSGVPIIDTLVADQIFKVITALKLVGIETKLTGIRPEIAQTMVNLGVSFQDVYTFSSLHQAIAHLNGL</sequence>
<dbReference type="CDD" id="cd07041">
    <property type="entry name" value="STAS_RsbR_RsbS_like"/>
    <property type="match status" value="1"/>
</dbReference>
<name>A0A372LFX6_9BACI</name>
<dbReference type="EMBL" id="QVTD01000003">
    <property type="protein sequence ID" value="RFU64914.1"/>
    <property type="molecule type" value="Genomic_DNA"/>
</dbReference>
<proteinExistence type="predicted"/>
<keyword evidence="1" id="KW-0597">Phosphoprotein</keyword>
<dbReference type="PROSITE" id="PS50801">
    <property type="entry name" value="STAS"/>
    <property type="match status" value="1"/>
</dbReference>
<dbReference type="Proteomes" id="UP000262939">
    <property type="component" value="Unassembled WGS sequence"/>
</dbReference>
<evidence type="ECO:0000313" key="4">
    <source>
        <dbReference type="Proteomes" id="UP000262939"/>
    </source>
</evidence>
<comment type="caution">
    <text evidence="3">The sequence shown here is derived from an EMBL/GenBank/DDBJ whole genome shotgun (WGS) entry which is preliminary data.</text>
</comment>
<dbReference type="SUPFAM" id="SSF52091">
    <property type="entry name" value="SpoIIaa-like"/>
    <property type="match status" value="1"/>
</dbReference>
<gene>
    <name evidence="3" type="ORF">D0466_03060</name>
</gene>
<dbReference type="InterPro" id="IPR051932">
    <property type="entry name" value="Bact_StressResp_Reg"/>
</dbReference>
<protein>
    <submittedName>
        <fullName evidence="3">STAS domain-containing protein</fullName>
    </submittedName>
</protein>
<evidence type="ECO:0000259" key="2">
    <source>
        <dbReference type="PROSITE" id="PS50801"/>
    </source>
</evidence>
<dbReference type="PANTHER" id="PTHR33745:SF3">
    <property type="entry name" value="RSBT CO-ANTAGONIST PROTEIN RSBRC"/>
    <property type="match status" value="1"/>
</dbReference>
<dbReference type="OrthoDB" id="9800154at2"/>
<evidence type="ECO:0000256" key="1">
    <source>
        <dbReference type="ARBA" id="ARBA00022553"/>
    </source>
</evidence>
<dbReference type="InterPro" id="IPR002645">
    <property type="entry name" value="STAS_dom"/>
</dbReference>
<dbReference type="Gene3D" id="3.30.750.24">
    <property type="entry name" value="STAS domain"/>
    <property type="match status" value="1"/>
</dbReference>
<organism evidence="3 4">
    <name type="scientific">Peribacillus glennii</name>
    <dbReference type="NCBI Taxonomy" id="2303991"/>
    <lineage>
        <taxon>Bacteria</taxon>
        <taxon>Bacillati</taxon>
        <taxon>Bacillota</taxon>
        <taxon>Bacilli</taxon>
        <taxon>Bacillales</taxon>
        <taxon>Bacillaceae</taxon>
        <taxon>Peribacillus</taxon>
    </lineage>
</organism>
<reference evidence="3 4" key="1">
    <citation type="submission" date="2018-08" db="EMBL/GenBank/DDBJ databases">
        <title>Bacillus chawlae sp. nov., Bacillus glennii sp. nov., and Bacillus saganii sp. nov. Isolated from the Vehicle Assembly Building at Kennedy Space Center where the Viking Spacecraft were Assembled.</title>
        <authorList>
            <person name="Seuylemezian A."/>
            <person name="Vaishampayan P."/>
        </authorList>
    </citation>
    <scope>NUCLEOTIDE SEQUENCE [LARGE SCALE GENOMIC DNA]</scope>
    <source>
        <strain evidence="3 4">V44-8</strain>
    </source>
</reference>